<comment type="function">
    <text evidence="11">High affinity, high specificity proton-dependent sulfate transporter, which mediates sulfate uptake. Provides the sulfur source for the cysteine synthesis pathway.</text>
</comment>
<keyword evidence="2 11" id="KW-0813">Transport</keyword>
<evidence type="ECO:0000256" key="1">
    <source>
        <dbReference type="ARBA" id="ARBA00004141"/>
    </source>
</evidence>
<dbReference type="PANTHER" id="PTHR37468:SF1">
    <property type="entry name" value="SULFATE TRANSPORTER CYSZ"/>
    <property type="match status" value="1"/>
</dbReference>
<evidence type="ECO:0000256" key="6">
    <source>
        <dbReference type="ARBA" id="ARBA00022692"/>
    </source>
</evidence>
<dbReference type="HAMAP" id="MF_00468">
    <property type="entry name" value="CysZ"/>
    <property type="match status" value="1"/>
</dbReference>
<dbReference type="AlphaFoldDB" id="A0A4R1HEH4"/>
<accession>A0A4R1HEH4</accession>
<keyword evidence="9 11" id="KW-0472">Membrane</keyword>
<keyword evidence="10 11" id="KW-0198">Cysteine biosynthesis</keyword>
<dbReference type="GO" id="GO:0009675">
    <property type="term" value="F:high-affinity sulfate:proton symporter activity"/>
    <property type="evidence" value="ECO:0007669"/>
    <property type="project" value="TreeGrafter"/>
</dbReference>
<keyword evidence="6 11" id="KW-0812">Transmembrane</keyword>
<comment type="subcellular location">
    <subcellularLocation>
        <location evidence="11">Cell inner membrane</location>
        <topology evidence="11">Multi-pass membrane protein</topology>
    </subcellularLocation>
    <subcellularLocation>
        <location evidence="1">Membrane</location>
        <topology evidence="1">Multi-pass membrane protein</topology>
    </subcellularLocation>
</comment>
<evidence type="ECO:0000256" key="2">
    <source>
        <dbReference type="ARBA" id="ARBA00022448"/>
    </source>
</evidence>
<evidence type="ECO:0000256" key="5">
    <source>
        <dbReference type="ARBA" id="ARBA00022605"/>
    </source>
</evidence>
<name>A0A4R1HEH4_9GAMM</name>
<dbReference type="InterPro" id="IPR022985">
    <property type="entry name" value="Sulfate_CysZ"/>
</dbReference>
<evidence type="ECO:0000256" key="11">
    <source>
        <dbReference type="HAMAP-Rule" id="MF_00468"/>
    </source>
</evidence>
<evidence type="ECO:0000313" key="12">
    <source>
        <dbReference type="EMBL" id="TCK18580.1"/>
    </source>
</evidence>
<proteinExistence type="inferred from homology"/>
<evidence type="ECO:0000256" key="10">
    <source>
        <dbReference type="ARBA" id="ARBA00023192"/>
    </source>
</evidence>
<dbReference type="InterPro" id="IPR050480">
    <property type="entry name" value="CysZ-like"/>
</dbReference>
<dbReference type="GO" id="GO:0000103">
    <property type="term" value="P:sulfate assimilation"/>
    <property type="evidence" value="ECO:0007669"/>
    <property type="project" value="InterPro"/>
</dbReference>
<dbReference type="InterPro" id="IPR059112">
    <property type="entry name" value="CysZ/EI24"/>
</dbReference>
<dbReference type="Proteomes" id="UP000295707">
    <property type="component" value="Unassembled WGS sequence"/>
</dbReference>
<gene>
    <name evidence="11" type="primary">cysZ</name>
    <name evidence="12" type="ORF">DFR30_1859</name>
</gene>
<comment type="similarity">
    <text evidence="11">Belongs to the CysZ family.</text>
</comment>
<keyword evidence="3 11" id="KW-1003">Cell membrane</keyword>
<dbReference type="OrthoDB" id="5292355at2"/>
<dbReference type="PANTHER" id="PTHR37468">
    <property type="entry name" value="SULFATE TRANSPORTER CYSZ"/>
    <property type="match status" value="1"/>
</dbReference>
<keyword evidence="4 11" id="KW-0997">Cell inner membrane</keyword>
<evidence type="ECO:0000256" key="8">
    <source>
        <dbReference type="ARBA" id="ARBA00023032"/>
    </source>
</evidence>
<dbReference type="RefSeq" id="WP_132972508.1">
    <property type="nucleotide sequence ID" value="NZ_SMFX01000001.1"/>
</dbReference>
<dbReference type="Pfam" id="PF07264">
    <property type="entry name" value="EI24"/>
    <property type="match status" value="1"/>
</dbReference>
<evidence type="ECO:0000256" key="7">
    <source>
        <dbReference type="ARBA" id="ARBA00022989"/>
    </source>
</evidence>
<feature type="transmembrane region" description="Helical" evidence="11">
    <location>
        <begin position="26"/>
        <end position="46"/>
    </location>
</feature>
<evidence type="ECO:0000256" key="3">
    <source>
        <dbReference type="ARBA" id="ARBA00022475"/>
    </source>
</evidence>
<feature type="transmembrane region" description="Helical" evidence="11">
    <location>
        <begin position="200"/>
        <end position="227"/>
    </location>
</feature>
<comment type="caution">
    <text evidence="12">The sequence shown here is derived from an EMBL/GenBank/DDBJ whole genome shotgun (WGS) entry which is preliminary data.</text>
</comment>
<dbReference type="GO" id="GO:0019344">
    <property type="term" value="P:cysteine biosynthetic process"/>
    <property type="evidence" value="ECO:0007669"/>
    <property type="project" value="UniProtKB-UniRule"/>
</dbReference>
<reference evidence="12 13" key="1">
    <citation type="submission" date="2019-03" db="EMBL/GenBank/DDBJ databases">
        <title>Genomic Encyclopedia of Type Strains, Phase IV (KMG-IV): sequencing the most valuable type-strain genomes for metagenomic binning, comparative biology and taxonomic classification.</title>
        <authorList>
            <person name="Goeker M."/>
        </authorList>
    </citation>
    <scope>NUCLEOTIDE SEQUENCE [LARGE SCALE GENOMIC DNA]</scope>
    <source>
        <strain evidence="12 13">DSM 19610</strain>
    </source>
</reference>
<feature type="transmembrane region" description="Helical" evidence="11">
    <location>
        <begin position="137"/>
        <end position="155"/>
    </location>
</feature>
<feature type="transmembrane region" description="Helical" evidence="11">
    <location>
        <begin position="66"/>
        <end position="87"/>
    </location>
</feature>
<protein>
    <recommendedName>
        <fullName evidence="11">Sulfate transporter CysZ</fullName>
    </recommendedName>
</protein>
<feature type="transmembrane region" description="Helical" evidence="11">
    <location>
        <begin position="161"/>
        <end position="179"/>
    </location>
</feature>
<keyword evidence="5 11" id="KW-0028">Amino-acid biosynthesis</keyword>
<evidence type="ECO:0000313" key="13">
    <source>
        <dbReference type="Proteomes" id="UP000295707"/>
    </source>
</evidence>
<keyword evidence="7 11" id="KW-1133">Transmembrane helix</keyword>
<evidence type="ECO:0000256" key="4">
    <source>
        <dbReference type="ARBA" id="ARBA00022519"/>
    </source>
</evidence>
<evidence type="ECO:0000256" key="9">
    <source>
        <dbReference type="ARBA" id="ARBA00023136"/>
    </source>
</evidence>
<dbReference type="NCBIfam" id="NF003433">
    <property type="entry name" value="PRK04949.1"/>
    <property type="match status" value="1"/>
</dbReference>
<keyword evidence="13" id="KW-1185">Reference proteome</keyword>
<dbReference type="GO" id="GO:0005886">
    <property type="term" value="C:plasma membrane"/>
    <property type="evidence" value="ECO:0007669"/>
    <property type="project" value="UniProtKB-SubCell"/>
</dbReference>
<keyword evidence="8 11" id="KW-0764">Sulfate transport</keyword>
<dbReference type="EMBL" id="SMFX01000001">
    <property type="protein sequence ID" value="TCK18580.1"/>
    <property type="molecule type" value="Genomic_DNA"/>
</dbReference>
<organism evidence="12 13">
    <name type="scientific">Thiogranum longum</name>
    <dbReference type="NCBI Taxonomy" id="1537524"/>
    <lineage>
        <taxon>Bacteria</taxon>
        <taxon>Pseudomonadati</taxon>
        <taxon>Pseudomonadota</taxon>
        <taxon>Gammaproteobacteria</taxon>
        <taxon>Chromatiales</taxon>
        <taxon>Ectothiorhodospiraceae</taxon>
        <taxon>Thiogranum</taxon>
    </lineage>
</organism>
<sequence length="243" mass="27806">MKDLLNGPRYLLQGAALLTRPKLRRFVIIPLLINLLLFGGLIAWAYHWVDGTTQWMLSRLPSWLQWLSFFIVPLFWTTSLVVIFYSFSVVANLIGAPFNGLLAEAVEAHLTGKAFASNWRDVVRDILPATFSELRKLLYYLLRAIPLFILLWIPLVNVPATVLWVLFGAWMMTVQYIDYPMGNHRLFFADQRARLRKRPLLAWSFGGLVMVATMIPVVNFVVMPAAVAGATVMWVREEGLQKR</sequence>